<accession>A0AAJ5WWR8</accession>
<dbReference type="EMBL" id="CP119311">
    <property type="protein sequence ID" value="WEK35775.1"/>
    <property type="molecule type" value="Genomic_DNA"/>
</dbReference>
<dbReference type="Proteomes" id="UP001220610">
    <property type="component" value="Chromosome"/>
</dbReference>
<reference evidence="3" key="1">
    <citation type="submission" date="2023-03" db="EMBL/GenBank/DDBJ databases">
        <title>Andean soil-derived lignocellulolytic bacterial consortium as a source of novel taxa and putative plastic-active enzymes.</title>
        <authorList>
            <person name="Diaz-Garcia L."/>
            <person name="Chuvochina M."/>
            <person name="Feuerriegel G."/>
            <person name="Bunk B."/>
            <person name="Sproer C."/>
            <person name="Streit W.R."/>
            <person name="Rodriguez L.M."/>
            <person name="Overmann J."/>
            <person name="Jimenez D.J."/>
        </authorList>
    </citation>
    <scope>NUCLEOTIDE SEQUENCE</scope>
    <source>
        <strain evidence="3">MAG 7</strain>
    </source>
</reference>
<dbReference type="Gene3D" id="2.40.160.170">
    <property type="match status" value="1"/>
</dbReference>
<sequence length="212" mass="22802">MKTKLFLLTALLTTGVAAVNAQTSFGIRAGVNFQNLNGEDVTGDDFDYKLKTGFHVGVNAEIPLAAEFYLQPGVLFSMKGAKADDDNDTKVNIGYIEVPINFLFKPELGNGKLLLGVGPYVGFGVTGKIKGDGDDVDIEFANEASGLDALRTIRRFDAGGNLLFGYEFSNKLSLQLNAQLGMLNIAPDIEGVPDNDYKIKNTGFGVSVGYRF</sequence>
<name>A0AAJ5WWR8_9BACT</name>
<organism evidence="3 4">
    <name type="scientific">Candidatus Pseudobacter hemicellulosilyticus</name>
    <dbReference type="NCBI Taxonomy" id="3121375"/>
    <lineage>
        <taxon>Bacteria</taxon>
        <taxon>Pseudomonadati</taxon>
        <taxon>Bacteroidota</taxon>
        <taxon>Chitinophagia</taxon>
        <taxon>Chitinophagales</taxon>
        <taxon>Chitinophagaceae</taxon>
        <taxon>Pseudobacter</taxon>
    </lineage>
</organism>
<keyword evidence="1" id="KW-0732">Signal</keyword>
<feature type="domain" description="Outer membrane protein beta-barrel" evidence="2">
    <location>
        <begin position="21"/>
        <end position="182"/>
    </location>
</feature>
<evidence type="ECO:0000313" key="3">
    <source>
        <dbReference type="EMBL" id="WEK35775.1"/>
    </source>
</evidence>
<dbReference type="InterPro" id="IPR025665">
    <property type="entry name" value="Beta-barrel_OMP_2"/>
</dbReference>
<evidence type="ECO:0000256" key="1">
    <source>
        <dbReference type="SAM" id="SignalP"/>
    </source>
</evidence>
<feature type="signal peptide" evidence="1">
    <location>
        <begin position="1"/>
        <end position="21"/>
    </location>
</feature>
<dbReference type="AlphaFoldDB" id="A0AAJ5WWR8"/>
<feature type="chain" id="PRO_5042568212" evidence="1">
    <location>
        <begin position="22"/>
        <end position="212"/>
    </location>
</feature>
<gene>
    <name evidence="3" type="ORF">P0Y53_25090</name>
</gene>
<protein>
    <submittedName>
        <fullName evidence="3">Porin family protein</fullName>
    </submittedName>
</protein>
<dbReference type="Pfam" id="PF13568">
    <property type="entry name" value="OMP_b-brl_2"/>
    <property type="match status" value="1"/>
</dbReference>
<evidence type="ECO:0000259" key="2">
    <source>
        <dbReference type="Pfam" id="PF13568"/>
    </source>
</evidence>
<proteinExistence type="predicted"/>
<evidence type="ECO:0000313" key="4">
    <source>
        <dbReference type="Proteomes" id="UP001220610"/>
    </source>
</evidence>